<dbReference type="Proteomes" id="UP000078542">
    <property type="component" value="Unassembled WGS sequence"/>
</dbReference>
<sequence length="27" mass="2932">MVDNAYLLRRRGAFGVYVGATTSDAVE</sequence>
<gene>
    <name evidence="1" type="ORF">ALC62_05523</name>
</gene>
<evidence type="ECO:0000313" key="1">
    <source>
        <dbReference type="EMBL" id="KYN03652.1"/>
    </source>
</evidence>
<keyword evidence="2" id="KW-1185">Reference proteome</keyword>
<accession>A0A195CT07</accession>
<evidence type="ECO:0000313" key="2">
    <source>
        <dbReference type="Proteomes" id="UP000078542"/>
    </source>
</evidence>
<dbReference type="AlphaFoldDB" id="A0A195CT07"/>
<dbReference type="EMBL" id="KQ977306">
    <property type="protein sequence ID" value="KYN03652.1"/>
    <property type="molecule type" value="Genomic_DNA"/>
</dbReference>
<name>A0A195CT07_9HYME</name>
<proteinExistence type="predicted"/>
<reference evidence="1 2" key="1">
    <citation type="submission" date="2016-03" db="EMBL/GenBank/DDBJ databases">
        <title>Cyphomyrmex costatus WGS genome.</title>
        <authorList>
            <person name="Nygaard S."/>
            <person name="Hu H."/>
            <person name="Boomsma J."/>
            <person name="Zhang G."/>
        </authorList>
    </citation>
    <scope>NUCLEOTIDE SEQUENCE [LARGE SCALE GENOMIC DNA]</scope>
    <source>
        <strain evidence="1">MS0001</strain>
        <tissue evidence="1">Whole body</tissue>
    </source>
</reference>
<organism evidence="1 2">
    <name type="scientific">Cyphomyrmex costatus</name>
    <dbReference type="NCBI Taxonomy" id="456900"/>
    <lineage>
        <taxon>Eukaryota</taxon>
        <taxon>Metazoa</taxon>
        <taxon>Ecdysozoa</taxon>
        <taxon>Arthropoda</taxon>
        <taxon>Hexapoda</taxon>
        <taxon>Insecta</taxon>
        <taxon>Pterygota</taxon>
        <taxon>Neoptera</taxon>
        <taxon>Endopterygota</taxon>
        <taxon>Hymenoptera</taxon>
        <taxon>Apocrita</taxon>
        <taxon>Aculeata</taxon>
        <taxon>Formicoidea</taxon>
        <taxon>Formicidae</taxon>
        <taxon>Myrmicinae</taxon>
        <taxon>Cyphomyrmex</taxon>
    </lineage>
</organism>
<protein>
    <submittedName>
        <fullName evidence="1">Uncharacterized protein</fullName>
    </submittedName>
</protein>